<keyword evidence="3" id="KW-0639">Primosome</keyword>
<dbReference type="PANTHER" id="PTHR30313:SF2">
    <property type="entry name" value="DNA PRIMASE"/>
    <property type="match status" value="1"/>
</dbReference>
<dbReference type="InterPro" id="IPR006295">
    <property type="entry name" value="DNA_primase_DnaG"/>
</dbReference>
<keyword evidence="6" id="KW-0235">DNA replication</keyword>
<dbReference type="Gene3D" id="3.40.1360.10">
    <property type="match status" value="1"/>
</dbReference>
<keyword evidence="4" id="KW-0808">Transferase</keyword>
<dbReference type="InterPro" id="IPR002694">
    <property type="entry name" value="Znf_CHC2"/>
</dbReference>
<dbReference type="Gene3D" id="3.90.980.10">
    <property type="entry name" value="DNA primase, catalytic core, N-terminal domain"/>
    <property type="match status" value="1"/>
</dbReference>
<evidence type="ECO:0000256" key="9">
    <source>
        <dbReference type="ARBA" id="ARBA00022833"/>
    </source>
</evidence>
<dbReference type="PIRSF" id="PIRSF002811">
    <property type="entry name" value="DnaG"/>
    <property type="match status" value="1"/>
</dbReference>
<organism evidence="14 15">
    <name type="scientific">Hyalomma marginatum</name>
    <dbReference type="NCBI Taxonomy" id="34627"/>
    <lineage>
        <taxon>Eukaryota</taxon>
        <taxon>Metazoa</taxon>
        <taxon>Ecdysozoa</taxon>
        <taxon>Arthropoda</taxon>
        <taxon>Chelicerata</taxon>
        <taxon>Arachnida</taxon>
        <taxon>Acari</taxon>
        <taxon>Parasitiformes</taxon>
        <taxon>Ixodida</taxon>
        <taxon>Ixodoidea</taxon>
        <taxon>Ixodidae</taxon>
        <taxon>Hyalomminae</taxon>
        <taxon>Hyalomma</taxon>
    </lineage>
</organism>
<keyword evidence="7" id="KW-0479">Metal-binding</keyword>
<comment type="cofactor">
    <cofactor evidence="1">
        <name>Zn(2+)</name>
        <dbReference type="ChEBI" id="CHEBI:29105"/>
    </cofactor>
</comment>
<evidence type="ECO:0000256" key="11">
    <source>
        <dbReference type="ARBA" id="ARBA00023125"/>
    </source>
</evidence>
<keyword evidence="2" id="KW-0240">DNA-directed RNA polymerase</keyword>
<evidence type="ECO:0000256" key="7">
    <source>
        <dbReference type="ARBA" id="ARBA00022723"/>
    </source>
</evidence>
<reference evidence="14" key="1">
    <citation type="submission" date="2021-06" db="EMBL/GenBank/DDBJ databases">
        <authorList>
            <person name="Nardi T."/>
            <person name="Nardi T."/>
        </authorList>
    </citation>
    <scope>NUCLEOTIDE SEQUENCE</scope>
</reference>
<dbReference type="PROSITE" id="PS50880">
    <property type="entry name" value="TOPRIM"/>
    <property type="match status" value="1"/>
</dbReference>
<evidence type="ECO:0000256" key="5">
    <source>
        <dbReference type="ARBA" id="ARBA00022695"/>
    </source>
</evidence>
<keyword evidence="12" id="KW-0804">Transcription</keyword>
<dbReference type="InterPro" id="IPR050219">
    <property type="entry name" value="DnaG_primase"/>
</dbReference>
<dbReference type="NCBIfam" id="TIGR01391">
    <property type="entry name" value="dnaG"/>
    <property type="match status" value="1"/>
</dbReference>
<keyword evidence="15" id="KW-1185">Reference proteome</keyword>
<evidence type="ECO:0000256" key="6">
    <source>
        <dbReference type="ARBA" id="ARBA00022705"/>
    </source>
</evidence>
<dbReference type="GO" id="GO:0000428">
    <property type="term" value="C:DNA-directed RNA polymerase complex"/>
    <property type="evidence" value="ECO:0007669"/>
    <property type="project" value="UniProtKB-KW"/>
</dbReference>
<evidence type="ECO:0000256" key="8">
    <source>
        <dbReference type="ARBA" id="ARBA00022771"/>
    </source>
</evidence>
<dbReference type="SUPFAM" id="SSF57783">
    <property type="entry name" value="Zinc beta-ribbon"/>
    <property type="match status" value="1"/>
</dbReference>
<dbReference type="SMART" id="SM00493">
    <property type="entry name" value="TOPRIM"/>
    <property type="match status" value="1"/>
</dbReference>
<evidence type="ECO:0000256" key="3">
    <source>
        <dbReference type="ARBA" id="ARBA00022515"/>
    </source>
</evidence>
<dbReference type="Pfam" id="PF13662">
    <property type="entry name" value="Toprim_4"/>
    <property type="match status" value="1"/>
</dbReference>
<evidence type="ECO:0000256" key="1">
    <source>
        <dbReference type="ARBA" id="ARBA00001947"/>
    </source>
</evidence>
<evidence type="ECO:0000313" key="15">
    <source>
        <dbReference type="Proteomes" id="UP000837675"/>
    </source>
</evidence>
<accession>A0A8S4BVP5</accession>
<dbReference type="HAMAP" id="MF_00974">
    <property type="entry name" value="DNA_primase_DnaG"/>
    <property type="match status" value="1"/>
</dbReference>
<dbReference type="CDD" id="cd03364">
    <property type="entry name" value="TOPRIM_DnaG_primases"/>
    <property type="match status" value="1"/>
</dbReference>
<dbReference type="PANTHER" id="PTHR30313">
    <property type="entry name" value="DNA PRIMASE"/>
    <property type="match status" value="1"/>
</dbReference>
<dbReference type="GO" id="GO:0008270">
    <property type="term" value="F:zinc ion binding"/>
    <property type="evidence" value="ECO:0007669"/>
    <property type="project" value="UniProtKB-KW"/>
</dbReference>
<keyword evidence="9" id="KW-0862">Zinc</keyword>
<evidence type="ECO:0000256" key="2">
    <source>
        <dbReference type="ARBA" id="ARBA00022478"/>
    </source>
</evidence>
<dbReference type="GO" id="GO:0005737">
    <property type="term" value="C:cytoplasm"/>
    <property type="evidence" value="ECO:0007669"/>
    <property type="project" value="TreeGrafter"/>
</dbReference>
<feature type="domain" description="Toprim" evidence="13">
    <location>
        <begin position="249"/>
        <end position="331"/>
    </location>
</feature>
<dbReference type="InterPro" id="IPR037068">
    <property type="entry name" value="DNA_primase_core_N_sf"/>
</dbReference>
<proteinExistence type="inferred from homology"/>
<dbReference type="InterPro" id="IPR034151">
    <property type="entry name" value="TOPRIM_DnaG_bac"/>
</dbReference>
<sequence>MSLHIEQIRSRIPASRIIGQKVTLKGRGAGEFIGLCPFHHEKTPSFTVSDTKGFYHCFGCSAHGDIFTFLIEYEGYDYKTALETLASLAGVELPAYNREQYDSHKRFYEILETITKIYHKNLYEKQGQPALSYIRARGISEATIKKHRLGFASFDRHSLINELKKKFDIEDIKKSHILSIKEDEKTTDPMRGRLIFPIMEKSGKVIAFGGRILDAGRPKYLNSTENPLFEKGKILYSLNFAQSSMYRAQRVLVVEGYMDVLALSEIGVENAVAPLGTGLKIEQIKELWKLVDTPVICMDADQAGSKAAHKIAMEALPLINPVKRLQFVELLGGKDPDEVIKNKGKNAMLRCIEKPINLSEFVFKFFKNKIGYVLPEEKALLKNELDNITKQIRDHNLQNTYRNYFKNELFRLNSFNYFEKQNVQRDRNIASLKNIISDNKFNHENSHIVTAFYILLRNPEFLNDDEISEAVIRLDISDQKLDKIREFLLNPNKEKIDLKIHDLIEELNVAANIVEPQAKTFSHKQILMRALELHSLYIVQQQIKKTEKDLIVDGSEHVFSRLMALKDHESKLKKQLNII</sequence>
<keyword evidence="5" id="KW-0548">Nucleotidyltransferase</keyword>
<dbReference type="GO" id="GO:0003677">
    <property type="term" value="F:DNA binding"/>
    <property type="evidence" value="ECO:0007669"/>
    <property type="project" value="UniProtKB-KW"/>
</dbReference>
<comment type="caution">
    <text evidence="14">The sequence shown here is derived from an EMBL/GenBank/DDBJ whole genome shotgun (WGS) entry which is preliminary data.</text>
</comment>
<dbReference type="SMART" id="SM00400">
    <property type="entry name" value="ZnF_CHCC"/>
    <property type="match status" value="1"/>
</dbReference>
<dbReference type="Pfam" id="PF08275">
    <property type="entry name" value="DNAG_N"/>
    <property type="match status" value="1"/>
</dbReference>
<evidence type="ECO:0000256" key="10">
    <source>
        <dbReference type="ARBA" id="ARBA00022842"/>
    </source>
</evidence>
<evidence type="ECO:0000313" key="14">
    <source>
        <dbReference type="EMBL" id="CAG7590791.1"/>
    </source>
</evidence>
<dbReference type="SUPFAM" id="SSF56731">
    <property type="entry name" value="DNA primase core"/>
    <property type="match status" value="1"/>
</dbReference>
<dbReference type="GO" id="GO:0006269">
    <property type="term" value="P:DNA replication, synthesis of primer"/>
    <property type="evidence" value="ECO:0007669"/>
    <property type="project" value="UniProtKB-KW"/>
</dbReference>
<gene>
    <name evidence="14" type="ORF">MHYMCMPASI_00354</name>
</gene>
<keyword evidence="10" id="KW-0460">Magnesium</keyword>
<keyword evidence="11" id="KW-0238">DNA-binding</keyword>
<dbReference type="FunFam" id="3.90.580.10:FF:000001">
    <property type="entry name" value="DNA primase"/>
    <property type="match status" value="1"/>
</dbReference>
<evidence type="ECO:0000259" key="13">
    <source>
        <dbReference type="PROSITE" id="PS50880"/>
    </source>
</evidence>
<evidence type="ECO:0000256" key="12">
    <source>
        <dbReference type="ARBA" id="ARBA00023163"/>
    </source>
</evidence>
<dbReference type="EMBL" id="CAJVAF010000126">
    <property type="protein sequence ID" value="CAG7590791.1"/>
    <property type="molecule type" value="Genomic_DNA"/>
</dbReference>
<dbReference type="InterPro" id="IPR030846">
    <property type="entry name" value="DnaG_bac"/>
</dbReference>
<dbReference type="InterPro" id="IPR006171">
    <property type="entry name" value="TOPRIM_dom"/>
</dbReference>
<name>A0A8S4BVP5_9ACAR</name>
<dbReference type="Proteomes" id="UP000837675">
    <property type="component" value="Unassembled WGS sequence"/>
</dbReference>
<protein>
    <submittedName>
        <fullName evidence="14">DNA primase</fullName>
    </submittedName>
</protein>
<dbReference type="Gene3D" id="3.90.580.10">
    <property type="entry name" value="Zinc finger, CHC2-type domain"/>
    <property type="match status" value="1"/>
</dbReference>
<evidence type="ECO:0000256" key="4">
    <source>
        <dbReference type="ARBA" id="ARBA00022679"/>
    </source>
</evidence>
<dbReference type="InterPro" id="IPR036977">
    <property type="entry name" value="DNA_primase_Znf_CHC2"/>
</dbReference>
<dbReference type="InterPro" id="IPR013264">
    <property type="entry name" value="DNAG_N"/>
</dbReference>
<keyword evidence="8" id="KW-0863">Zinc-finger</keyword>
<dbReference type="Pfam" id="PF01807">
    <property type="entry name" value="Zn_ribbon_DnaG"/>
    <property type="match status" value="1"/>
</dbReference>
<dbReference type="GO" id="GO:0003899">
    <property type="term" value="F:DNA-directed RNA polymerase activity"/>
    <property type="evidence" value="ECO:0007669"/>
    <property type="project" value="InterPro"/>
</dbReference>
<dbReference type="AlphaFoldDB" id="A0A8S4BVP5"/>